<keyword evidence="1" id="KW-0732">Signal</keyword>
<dbReference type="EMBL" id="KI894019">
    <property type="protein sequence ID" value="OCF28050.1"/>
    <property type="molecule type" value="Genomic_DNA"/>
</dbReference>
<proteinExistence type="predicted"/>
<reference evidence="3" key="4">
    <citation type="submission" date="2024-02" db="EMBL/GenBank/DDBJ databases">
        <title>Comparative genomics of Cryptococcus and Kwoniella reveals pathogenesis evolution and contrasting modes of karyotype evolution via chromosome fusion or intercentromeric recombination.</title>
        <authorList>
            <person name="Coelho M.A."/>
            <person name="David-Palma M."/>
            <person name="Shea T."/>
            <person name="Bowers K."/>
            <person name="McGinley-Smith S."/>
            <person name="Mohammad A.W."/>
            <person name="Gnirke A."/>
            <person name="Yurkov A.M."/>
            <person name="Nowrousian M."/>
            <person name="Sun S."/>
            <person name="Cuomo C.A."/>
            <person name="Heitman J."/>
        </authorList>
    </citation>
    <scope>NUCLEOTIDE SEQUENCE</scope>
    <source>
        <strain evidence="3">CBS 10118</strain>
    </source>
</reference>
<feature type="signal peptide" evidence="1">
    <location>
        <begin position="1"/>
        <end position="15"/>
    </location>
</feature>
<dbReference type="KEGG" id="kbi:30207300"/>
<dbReference type="Proteomes" id="UP000092730">
    <property type="component" value="Chromosome 2"/>
</dbReference>
<evidence type="ECO:0000313" key="4">
    <source>
        <dbReference type="Proteomes" id="UP000092730"/>
    </source>
</evidence>
<dbReference type="EMBL" id="CP144542">
    <property type="protein sequence ID" value="WVW82186.1"/>
    <property type="molecule type" value="Genomic_DNA"/>
</dbReference>
<protein>
    <recommendedName>
        <fullName evidence="5">WSC domain-containing protein</fullName>
    </recommendedName>
</protein>
<dbReference type="OrthoDB" id="2567788at2759"/>
<accession>A0A1B9GAL2</accession>
<feature type="chain" id="PRO_5042334949" description="WSC domain-containing protein" evidence="1">
    <location>
        <begin position="16"/>
        <end position="197"/>
    </location>
</feature>
<evidence type="ECO:0000313" key="3">
    <source>
        <dbReference type="EMBL" id="WVW82186.1"/>
    </source>
</evidence>
<reference evidence="2" key="3">
    <citation type="submission" date="2014-01" db="EMBL/GenBank/DDBJ databases">
        <title>Evolution of pathogenesis and genome organization in the Tremellales.</title>
        <authorList>
            <person name="Cuomo C."/>
            <person name="Litvintseva A."/>
            <person name="Heitman J."/>
            <person name="Chen Y."/>
            <person name="Sun S."/>
            <person name="Springer D."/>
            <person name="Dromer F."/>
            <person name="Young S."/>
            <person name="Zeng Q."/>
            <person name="Chapman S."/>
            <person name="Gujja S."/>
            <person name="Saif S."/>
            <person name="Birren B."/>
        </authorList>
    </citation>
    <scope>NUCLEOTIDE SEQUENCE</scope>
    <source>
        <strain evidence="2">CBS 10118</strain>
    </source>
</reference>
<evidence type="ECO:0000313" key="2">
    <source>
        <dbReference type="EMBL" id="OCF28050.1"/>
    </source>
</evidence>
<evidence type="ECO:0008006" key="5">
    <source>
        <dbReference type="Google" id="ProtNLM"/>
    </source>
</evidence>
<keyword evidence="4" id="KW-1185">Reference proteome</keyword>
<evidence type="ECO:0000256" key="1">
    <source>
        <dbReference type="SAM" id="SignalP"/>
    </source>
</evidence>
<dbReference type="RefSeq" id="XP_019049120.1">
    <property type="nucleotide sequence ID" value="XM_019189558.1"/>
</dbReference>
<reference evidence="3" key="2">
    <citation type="submission" date="2013-07" db="EMBL/GenBank/DDBJ databases">
        <authorList>
            <consortium name="The Broad Institute Genome Sequencing Platform"/>
            <person name="Cuomo C."/>
            <person name="Litvintseva A."/>
            <person name="Chen Y."/>
            <person name="Heitman J."/>
            <person name="Sun S."/>
            <person name="Springer D."/>
            <person name="Dromer F."/>
            <person name="Young S.K."/>
            <person name="Zeng Q."/>
            <person name="Gargeya S."/>
            <person name="Fitzgerald M."/>
            <person name="Abouelleil A."/>
            <person name="Alvarado L."/>
            <person name="Berlin A.M."/>
            <person name="Chapman S.B."/>
            <person name="Dewar J."/>
            <person name="Goldberg J."/>
            <person name="Griggs A."/>
            <person name="Gujja S."/>
            <person name="Hansen M."/>
            <person name="Howarth C."/>
            <person name="Imamovic A."/>
            <person name="Larimer J."/>
            <person name="McCowan C."/>
            <person name="Murphy C."/>
            <person name="Pearson M."/>
            <person name="Priest M."/>
            <person name="Roberts A."/>
            <person name="Saif S."/>
            <person name="Shea T."/>
            <person name="Sykes S."/>
            <person name="Wortman J."/>
            <person name="Nusbaum C."/>
            <person name="Birren B."/>
        </authorList>
    </citation>
    <scope>NUCLEOTIDE SEQUENCE</scope>
    <source>
        <strain evidence="3">CBS 10118</strain>
    </source>
</reference>
<sequence length="197" mass="20814">MLPLLLLSIASAAQAISLPRQENNATGTPVYIACVLDTKIASLTQSVAVNATSREECSSSCSTSSDLAFYQADTSECYCAPASDAPTPDEVVYAVDEVGNCRSQDDASVEYLHSSYTLETCKLPPISTPSSSSIASSPIDCLTSCPDTTQSIAVRPEYDGTSDTFQYECGCYDSPAEQIEGQGMDCGFGINAIYSKN</sequence>
<organism evidence="2">
    <name type="scientific">Kwoniella bestiolae CBS 10118</name>
    <dbReference type="NCBI Taxonomy" id="1296100"/>
    <lineage>
        <taxon>Eukaryota</taxon>
        <taxon>Fungi</taxon>
        <taxon>Dikarya</taxon>
        <taxon>Basidiomycota</taxon>
        <taxon>Agaricomycotina</taxon>
        <taxon>Tremellomycetes</taxon>
        <taxon>Tremellales</taxon>
        <taxon>Cryptococcaceae</taxon>
        <taxon>Kwoniella</taxon>
    </lineage>
</organism>
<name>A0A1B9GAL2_9TREE</name>
<dbReference type="AlphaFoldDB" id="A0A1B9GAL2"/>
<reference evidence="2" key="1">
    <citation type="submission" date="2013-07" db="EMBL/GenBank/DDBJ databases">
        <title>The Genome Sequence of Cryptococcus bestiolae CBS10118.</title>
        <authorList>
            <consortium name="The Broad Institute Genome Sequencing Platform"/>
            <person name="Cuomo C."/>
            <person name="Litvintseva A."/>
            <person name="Chen Y."/>
            <person name="Heitman J."/>
            <person name="Sun S."/>
            <person name="Springer D."/>
            <person name="Dromer F."/>
            <person name="Young S.K."/>
            <person name="Zeng Q."/>
            <person name="Gargeya S."/>
            <person name="Fitzgerald M."/>
            <person name="Abouelleil A."/>
            <person name="Alvarado L."/>
            <person name="Berlin A.M."/>
            <person name="Chapman S.B."/>
            <person name="Dewar J."/>
            <person name="Goldberg J."/>
            <person name="Griggs A."/>
            <person name="Gujja S."/>
            <person name="Hansen M."/>
            <person name="Howarth C."/>
            <person name="Imamovic A."/>
            <person name="Larimer J."/>
            <person name="McCowan C."/>
            <person name="Murphy C."/>
            <person name="Pearson M."/>
            <person name="Priest M."/>
            <person name="Roberts A."/>
            <person name="Saif S."/>
            <person name="Shea T."/>
            <person name="Sykes S."/>
            <person name="Wortman J."/>
            <person name="Nusbaum C."/>
            <person name="Birren B."/>
        </authorList>
    </citation>
    <scope>NUCLEOTIDE SEQUENCE [LARGE SCALE GENOMIC DNA]</scope>
    <source>
        <strain evidence="2">CBS 10118</strain>
    </source>
</reference>
<gene>
    <name evidence="2" type="ORF">I302_02901</name>
    <name evidence="3" type="ORF">I302_104192</name>
</gene>
<dbReference type="GeneID" id="30207300"/>
<dbReference type="VEuPathDB" id="FungiDB:I302_02901"/>